<dbReference type="PANTHER" id="PTHR10037:SF62">
    <property type="entry name" value="SODIUM CHANNEL PROTEIN 60E"/>
    <property type="match status" value="1"/>
</dbReference>
<reference evidence="7" key="1">
    <citation type="submission" date="2023-01" db="EMBL/GenBank/DDBJ databases">
        <title>Genome assembly of the deep-sea coral Lophelia pertusa.</title>
        <authorList>
            <person name="Herrera S."/>
            <person name="Cordes E."/>
        </authorList>
    </citation>
    <scope>NUCLEOTIDE SEQUENCE</scope>
    <source>
        <strain evidence="7">USNM1676648</strain>
        <tissue evidence="7">Polyp</tissue>
    </source>
</reference>
<evidence type="ECO:0000256" key="4">
    <source>
        <dbReference type="ARBA" id="ARBA00023136"/>
    </source>
</evidence>
<feature type="transmembrane region" description="Helical" evidence="5">
    <location>
        <begin position="259"/>
        <end position="284"/>
    </location>
</feature>
<dbReference type="Proteomes" id="UP001163046">
    <property type="component" value="Unassembled WGS sequence"/>
</dbReference>
<comment type="caution">
    <text evidence="7">The sequence shown here is derived from an EMBL/GenBank/DDBJ whole genome shotgun (WGS) entry which is preliminary data.</text>
</comment>
<dbReference type="Pfam" id="PF00520">
    <property type="entry name" value="Ion_trans"/>
    <property type="match status" value="1"/>
</dbReference>
<dbReference type="PANTHER" id="PTHR10037">
    <property type="entry name" value="VOLTAGE-GATED CATION CHANNEL CALCIUM AND SODIUM"/>
    <property type="match status" value="1"/>
</dbReference>
<dbReference type="GO" id="GO:0005248">
    <property type="term" value="F:voltage-gated sodium channel activity"/>
    <property type="evidence" value="ECO:0007669"/>
    <property type="project" value="TreeGrafter"/>
</dbReference>
<evidence type="ECO:0000259" key="6">
    <source>
        <dbReference type="Pfam" id="PF00520"/>
    </source>
</evidence>
<evidence type="ECO:0000313" key="7">
    <source>
        <dbReference type="EMBL" id="KAJ7365282.1"/>
    </source>
</evidence>
<protein>
    <recommendedName>
        <fullName evidence="6">Ion transport domain-containing protein</fullName>
    </recommendedName>
</protein>
<organism evidence="7 8">
    <name type="scientific">Desmophyllum pertusum</name>
    <dbReference type="NCBI Taxonomy" id="174260"/>
    <lineage>
        <taxon>Eukaryota</taxon>
        <taxon>Metazoa</taxon>
        <taxon>Cnidaria</taxon>
        <taxon>Anthozoa</taxon>
        <taxon>Hexacorallia</taxon>
        <taxon>Scleractinia</taxon>
        <taxon>Caryophylliina</taxon>
        <taxon>Caryophylliidae</taxon>
        <taxon>Desmophyllum</taxon>
    </lineage>
</organism>
<feature type="domain" description="Ion transport" evidence="6">
    <location>
        <begin position="43"/>
        <end position="292"/>
    </location>
</feature>
<keyword evidence="8" id="KW-1185">Reference proteome</keyword>
<evidence type="ECO:0000256" key="1">
    <source>
        <dbReference type="ARBA" id="ARBA00004141"/>
    </source>
</evidence>
<dbReference type="SUPFAM" id="SSF81324">
    <property type="entry name" value="Voltage-gated potassium channels"/>
    <property type="match status" value="1"/>
</dbReference>
<dbReference type="Gene3D" id="1.20.120.350">
    <property type="entry name" value="Voltage-gated potassium channels. Chain C"/>
    <property type="match status" value="1"/>
</dbReference>
<feature type="transmembrane region" description="Helical" evidence="5">
    <location>
        <begin position="79"/>
        <end position="100"/>
    </location>
</feature>
<dbReference type="InterPro" id="IPR043203">
    <property type="entry name" value="VGCC_Ca_Na"/>
</dbReference>
<sequence length="420" mass="46947">MDALNNTLEGFIGKLNSFETFIVIASRFGTPHVHRLNKAKSVYVFAAIYTIEMFLKIIAKGFALHKYAYLRDPWNWLDFVVVILGYITLAPGVLANLSGIRTFRVFRALRTISAVKGLKMMVNTLLASMKMLWDVLILTMFFICIFALVGMQVFVGVLRNKCAEPVPENLSISYRDYASNPNVWILNADNKPVVCGNNSGAVHCSANQSCLPDAGANPNYGFTSFDHFGWAIMTSFQLVTLDYWENVYNNIVYVMGPWAVIYFMCIVLFGRFYLINLVLAVVAASYENEVQNAKQDNDALRFKQKQQGSTFSLRNRRSILSLVYGEQDVVLDEAIHRAMFDQAELAENTHNSLALSQAESISVFQLKQGPQLQEGTKDIPVSSINNNHVEKGEKPVNKCCSCCGAGIPLTCEFWGLLGSV</sequence>
<feature type="transmembrane region" description="Helical" evidence="5">
    <location>
        <begin position="42"/>
        <end position="59"/>
    </location>
</feature>
<keyword evidence="2 5" id="KW-0812">Transmembrane</keyword>
<dbReference type="InterPro" id="IPR027359">
    <property type="entry name" value="Volt_channel_dom_sf"/>
</dbReference>
<evidence type="ECO:0000256" key="2">
    <source>
        <dbReference type="ARBA" id="ARBA00022692"/>
    </source>
</evidence>
<feature type="transmembrane region" description="Helical" evidence="5">
    <location>
        <begin position="131"/>
        <end position="155"/>
    </location>
</feature>
<keyword evidence="3 5" id="KW-1133">Transmembrane helix</keyword>
<dbReference type="AlphaFoldDB" id="A0A9W9YS67"/>
<evidence type="ECO:0000313" key="8">
    <source>
        <dbReference type="Proteomes" id="UP001163046"/>
    </source>
</evidence>
<dbReference type="OrthoDB" id="2984333at2759"/>
<gene>
    <name evidence="7" type="ORF">OS493_005383</name>
</gene>
<dbReference type="GO" id="GO:0086010">
    <property type="term" value="P:membrane depolarization during action potential"/>
    <property type="evidence" value="ECO:0007669"/>
    <property type="project" value="TreeGrafter"/>
</dbReference>
<accession>A0A9W9YS67</accession>
<evidence type="ECO:0000256" key="5">
    <source>
        <dbReference type="SAM" id="Phobius"/>
    </source>
</evidence>
<proteinExistence type="predicted"/>
<dbReference type="GO" id="GO:0019228">
    <property type="term" value="P:neuronal action potential"/>
    <property type="evidence" value="ECO:0007669"/>
    <property type="project" value="TreeGrafter"/>
</dbReference>
<name>A0A9W9YS67_9CNID</name>
<evidence type="ECO:0000256" key="3">
    <source>
        <dbReference type="ARBA" id="ARBA00022989"/>
    </source>
</evidence>
<dbReference type="Gene3D" id="1.10.287.70">
    <property type="match status" value="1"/>
</dbReference>
<dbReference type="EMBL" id="MU827303">
    <property type="protein sequence ID" value="KAJ7365282.1"/>
    <property type="molecule type" value="Genomic_DNA"/>
</dbReference>
<dbReference type="InterPro" id="IPR005821">
    <property type="entry name" value="Ion_trans_dom"/>
</dbReference>
<keyword evidence="4 5" id="KW-0472">Membrane</keyword>
<dbReference type="GO" id="GO:0001518">
    <property type="term" value="C:voltage-gated sodium channel complex"/>
    <property type="evidence" value="ECO:0007669"/>
    <property type="project" value="TreeGrafter"/>
</dbReference>
<comment type="subcellular location">
    <subcellularLocation>
        <location evidence="1">Membrane</location>
        <topology evidence="1">Multi-pass membrane protein</topology>
    </subcellularLocation>
</comment>